<sequence length="309" mass="33709">MINITLTTYIVICCTKDSLFRALWIVNLRTIFTFALIGTENAMTGKSGFAPAADLQASTVVTTPDEAITAGETSIPTQGDNMPAYHARPKNAQGALPIVIVVQEIFGVHEHIRDICRRLALEGYLAIAPELYFRQGDPNDYSDIPPLYSNLVTKVPDAQVLADLDHVANWAARNGGDAHRLLATGFCWGGRISWLYAAHNPQLKAAVAWYGKLVGEKTLNSPKHPVDIATDLNAPVLGLYGAEDTGIPLDTVETMRQALRAANATAEIVVYPEAGHAFNADYRPSYHAESAKDGWARMLAWFAQYGNKK</sequence>
<dbReference type="EMBL" id="LR590464">
    <property type="protein sequence ID" value="VTP82502.1"/>
    <property type="molecule type" value="Genomic_DNA"/>
</dbReference>
<dbReference type="STRING" id="83655.APT61_01055"/>
<dbReference type="Gene3D" id="3.40.50.1820">
    <property type="entry name" value="alpha/beta hydrolase"/>
    <property type="match status" value="1"/>
</dbReference>
<dbReference type="InterPro" id="IPR029058">
    <property type="entry name" value="AB_hydrolase_fold"/>
</dbReference>
<dbReference type="Pfam" id="PF01738">
    <property type="entry name" value="DLH"/>
    <property type="match status" value="1"/>
</dbReference>
<dbReference type="AlphaFoldDB" id="A0A4U9IVU9"/>
<dbReference type="EC" id="3.1.1.45" evidence="2"/>
<evidence type="ECO:0000313" key="2">
    <source>
        <dbReference type="EMBL" id="VTP82502.1"/>
    </source>
</evidence>
<dbReference type="InterPro" id="IPR051049">
    <property type="entry name" value="Dienelactone_hydrolase-like"/>
</dbReference>
<dbReference type="InterPro" id="IPR002925">
    <property type="entry name" value="Dienelactn_hydro"/>
</dbReference>
<proteinExistence type="predicted"/>
<name>A0A4U9IVU9_9ENTR</name>
<reference evidence="2 3" key="1">
    <citation type="submission" date="2019-05" db="EMBL/GenBank/DDBJ databases">
        <authorList>
            <consortium name="Pathogen Informatics"/>
        </authorList>
    </citation>
    <scope>NUCLEOTIDE SEQUENCE [LARGE SCALE GENOMIC DNA]</scope>
    <source>
        <strain evidence="2 3">NCTC13032</strain>
    </source>
</reference>
<protein>
    <submittedName>
        <fullName evidence="2">Carboxymethylenebutenolidase</fullName>
        <ecNumber evidence="2">3.1.1.45</ecNumber>
    </submittedName>
</protein>
<feature type="domain" description="Dienelactone hydrolase" evidence="1">
    <location>
        <begin position="82"/>
        <end position="305"/>
    </location>
</feature>
<accession>A0A4U9IVU9</accession>
<gene>
    <name evidence="2" type="primary">clcD_2</name>
    <name evidence="2" type="ORF">NCTC13032_07101</name>
</gene>
<keyword evidence="2" id="KW-0378">Hydrolase</keyword>
<dbReference type="PANTHER" id="PTHR46623:SF6">
    <property type="entry name" value="ALPHA_BETA-HYDROLASES SUPERFAMILY PROTEIN"/>
    <property type="match status" value="1"/>
</dbReference>
<evidence type="ECO:0000259" key="1">
    <source>
        <dbReference type="Pfam" id="PF01738"/>
    </source>
</evidence>
<dbReference type="Proteomes" id="UP000310719">
    <property type="component" value="Chromosome"/>
</dbReference>
<dbReference type="PANTHER" id="PTHR46623">
    <property type="entry name" value="CARBOXYMETHYLENEBUTENOLIDASE-RELATED"/>
    <property type="match status" value="1"/>
</dbReference>
<organism evidence="2 3">
    <name type="scientific">Leclercia adecarboxylata</name>
    <dbReference type="NCBI Taxonomy" id="83655"/>
    <lineage>
        <taxon>Bacteria</taxon>
        <taxon>Pseudomonadati</taxon>
        <taxon>Pseudomonadota</taxon>
        <taxon>Gammaproteobacteria</taxon>
        <taxon>Enterobacterales</taxon>
        <taxon>Enterobacteriaceae</taxon>
        <taxon>Leclercia</taxon>
    </lineage>
</organism>
<dbReference type="GO" id="GO:0008806">
    <property type="term" value="F:carboxymethylenebutenolidase activity"/>
    <property type="evidence" value="ECO:0007669"/>
    <property type="project" value="UniProtKB-EC"/>
</dbReference>
<dbReference type="SUPFAM" id="SSF53474">
    <property type="entry name" value="alpha/beta-Hydrolases"/>
    <property type="match status" value="1"/>
</dbReference>
<evidence type="ECO:0000313" key="3">
    <source>
        <dbReference type="Proteomes" id="UP000310719"/>
    </source>
</evidence>